<gene>
    <name evidence="3" type="ORF">AAF712_015412</name>
</gene>
<keyword evidence="2" id="KW-0732">Signal</keyword>
<feature type="compositionally biased region" description="Basic and acidic residues" evidence="1">
    <location>
        <begin position="825"/>
        <end position="846"/>
    </location>
</feature>
<dbReference type="EMBL" id="JBBXMP010000407">
    <property type="protein sequence ID" value="KAL0057925.1"/>
    <property type="molecule type" value="Genomic_DNA"/>
</dbReference>
<feature type="chain" id="PRO_5046932510" evidence="2">
    <location>
        <begin position="28"/>
        <end position="1137"/>
    </location>
</feature>
<dbReference type="Gene3D" id="2.40.70.10">
    <property type="entry name" value="Acid Proteases"/>
    <property type="match status" value="1"/>
</dbReference>
<feature type="compositionally biased region" description="Basic and acidic residues" evidence="1">
    <location>
        <begin position="232"/>
        <end position="241"/>
    </location>
</feature>
<feature type="compositionally biased region" description="Low complexity" evidence="1">
    <location>
        <begin position="125"/>
        <end position="154"/>
    </location>
</feature>
<feature type="compositionally biased region" description="Basic residues" evidence="1">
    <location>
        <begin position="731"/>
        <end position="749"/>
    </location>
</feature>
<dbReference type="CDD" id="cd00303">
    <property type="entry name" value="retropepsin_like"/>
    <property type="match status" value="1"/>
</dbReference>
<evidence type="ECO:0000313" key="3">
    <source>
        <dbReference type="EMBL" id="KAL0057925.1"/>
    </source>
</evidence>
<evidence type="ECO:0000256" key="2">
    <source>
        <dbReference type="SAM" id="SignalP"/>
    </source>
</evidence>
<feature type="compositionally biased region" description="Basic residues" evidence="1">
    <location>
        <begin position="806"/>
        <end position="818"/>
    </location>
</feature>
<feature type="compositionally biased region" description="Low complexity" evidence="1">
    <location>
        <begin position="191"/>
        <end position="202"/>
    </location>
</feature>
<comment type="caution">
    <text evidence="3">The sequence shown here is derived from an EMBL/GenBank/DDBJ whole genome shotgun (WGS) entry which is preliminary data.</text>
</comment>
<feature type="region of interest" description="Disordered" evidence="1">
    <location>
        <begin position="719"/>
        <end position="964"/>
    </location>
</feature>
<feature type="compositionally biased region" description="Low complexity" evidence="1">
    <location>
        <begin position="864"/>
        <end position="876"/>
    </location>
</feature>
<dbReference type="InterPro" id="IPR021109">
    <property type="entry name" value="Peptidase_aspartic_dom_sf"/>
</dbReference>
<sequence length="1137" mass="127387">MKTPRTTLTVVLAIVTAFVLVVTTVTASPAVEVRQNHGIIGYTVVVPLLSSPTTPTQTQKQQSRLVAAFHQLPYPEDPPTPMAPTVTTTAKPSTSASTSANQANGSRNPVAFGSSAPRTSGSTKPSQPSSSSAPASASSSSQPARSARPIPASQENTMAPHEPLTNASTADSASDDRRRRSSSHNSLFDGPNTSSSSPTATPEDMLAEMNKTAARKGKAPMANRPLIIGGKNTHDNDRDDTPSAPEDTDTDTETRSLRSIRTVTSNFARNESLVRSYHATLRRCYVLQTMRDSDLMQYSTTRIEDQRVHTDDRDMIYHDRNPQIRQPARPIEDDEVARLRMIYPEPFSDRDPIHGRRAQRQHSPVRLASGEYEPPYAKKVRDGINRHLSSSAWGRGGIRRCSGIGRRGHNGGPPSDDPSGDPSGEPRVGEPHNSEDEYNRRQKRSCTDSTTPPQVGPKPGVFGRTRYSSVDPTFNEREVFEYDPTPKTEEEVLRAAFRTFEKLIERQLYGPGSSAPNNAQKTVIQNIPRPGFYYGEQDFLVFDDWVRDLVRWLNVANLCGEEVRWSKTRGSYVLTAVDMFRKNTLVSFLRSDARDWFVDVIESALENDNDEPVTFMQVVSGLYRRFIHESSLSLVVERYEDVRYSAGKGAKGMFSELSRYAKSMPSPPDLYSFKKKLMLLLPESMETDMRKIHRITAESSSVNDIMQAALACEKSHKAGQYYQRAREELKRAKRRKSRSRSRDRKKKDKQLKSRTLSRSPSPKRLQKVENRRYSVRAHSPPRDDRPNYPRRVNAPPRDDKTQQRRDHNRKFQPFHRKPWNGNTRSNDKGNNRFSKMDESKKREPVRLNRIAETTDGEDSPHRATSSGSEDNSSSSKSDTEGSELIGSQYSSDAADEEYMERVGFMRDDDGDSPNHERLNAMASTDDSESEYPESGESDSEFGDWSEPDDTRGVYQGDPSPPSRILNLDFGEYMRTMVTTTNGDTRATLRPKFVPVKDVGMRPARTPKDNRCLTAFIKINGLKAFALFDSGSTADAISPDFARIAKLPVFQLENPVTLQLGTKGSRSRISFGCTAKYSIASSRESVSDSDYFDIANIDRYDVVIGTVLTYFNQLGCHTSHTLSIRIFFGWSLGHRGVI</sequence>
<organism evidence="3 4">
    <name type="scientific">Marasmius tenuissimus</name>
    <dbReference type="NCBI Taxonomy" id="585030"/>
    <lineage>
        <taxon>Eukaryota</taxon>
        <taxon>Fungi</taxon>
        <taxon>Dikarya</taxon>
        <taxon>Basidiomycota</taxon>
        <taxon>Agaricomycotina</taxon>
        <taxon>Agaricomycetes</taxon>
        <taxon>Agaricomycetidae</taxon>
        <taxon>Agaricales</taxon>
        <taxon>Marasmiineae</taxon>
        <taxon>Marasmiaceae</taxon>
        <taxon>Marasmius</taxon>
    </lineage>
</organism>
<feature type="compositionally biased region" description="Basic and acidic residues" evidence="1">
    <location>
        <begin position="427"/>
        <end position="440"/>
    </location>
</feature>
<accession>A0ABR2Z9A8</accession>
<protein>
    <submittedName>
        <fullName evidence="3">Uncharacterized protein</fullName>
    </submittedName>
</protein>
<feature type="compositionally biased region" description="Acidic residues" evidence="1">
    <location>
        <begin position="925"/>
        <end position="947"/>
    </location>
</feature>
<feature type="region of interest" description="Disordered" evidence="1">
    <location>
        <begin position="72"/>
        <end position="256"/>
    </location>
</feature>
<feature type="compositionally biased region" description="Low complexity" evidence="1">
    <location>
        <begin position="83"/>
        <end position="100"/>
    </location>
</feature>
<dbReference type="Proteomes" id="UP001437256">
    <property type="component" value="Unassembled WGS sequence"/>
</dbReference>
<proteinExistence type="predicted"/>
<keyword evidence="4" id="KW-1185">Reference proteome</keyword>
<feature type="signal peptide" evidence="2">
    <location>
        <begin position="1"/>
        <end position="27"/>
    </location>
</feature>
<feature type="region of interest" description="Disordered" evidence="1">
    <location>
        <begin position="347"/>
        <end position="468"/>
    </location>
</feature>
<feature type="compositionally biased region" description="Basic and acidic residues" evidence="1">
    <location>
        <begin position="796"/>
        <end position="805"/>
    </location>
</feature>
<evidence type="ECO:0000256" key="1">
    <source>
        <dbReference type="SAM" id="MobiDB-lite"/>
    </source>
</evidence>
<name>A0ABR2Z9A8_9AGAR</name>
<feature type="compositionally biased region" description="Basic and acidic residues" evidence="1">
    <location>
        <begin position="899"/>
        <end position="918"/>
    </location>
</feature>
<evidence type="ECO:0000313" key="4">
    <source>
        <dbReference type="Proteomes" id="UP001437256"/>
    </source>
</evidence>
<reference evidence="3 4" key="1">
    <citation type="submission" date="2024-05" db="EMBL/GenBank/DDBJ databases">
        <title>A draft genome resource for the thread blight pathogen Marasmius tenuissimus strain MS-2.</title>
        <authorList>
            <person name="Yulfo-Soto G.E."/>
            <person name="Baruah I.K."/>
            <person name="Amoako-Attah I."/>
            <person name="Bukari Y."/>
            <person name="Meinhardt L.W."/>
            <person name="Bailey B.A."/>
            <person name="Cohen S.P."/>
        </authorList>
    </citation>
    <scope>NUCLEOTIDE SEQUENCE [LARGE SCALE GENOMIC DNA]</scope>
    <source>
        <strain evidence="3 4">MS-2</strain>
    </source>
</reference>